<evidence type="ECO:0000256" key="4">
    <source>
        <dbReference type="SAM" id="MobiDB-lite"/>
    </source>
</evidence>
<dbReference type="AlphaFoldDB" id="A0A949NAJ5"/>
<comment type="caution">
    <text evidence="5">The sequence shown here is derived from an EMBL/GenBank/DDBJ whole genome shotgun (WGS) entry which is preliminary data.</text>
</comment>
<keyword evidence="2" id="KW-0813">Transport</keyword>
<feature type="compositionally biased region" description="Low complexity" evidence="4">
    <location>
        <begin position="23"/>
        <end position="45"/>
    </location>
</feature>
<name>A0A949NAJ5_9FIRM</name>
<dbReference type="EMBL" id="JAHQCW010000010">
    <property type="protein sequence ID" value="MBU9736547.1"/>
    <property type="molecule type" value="Genomic_DNA"/>
</dbReference>
<keyword evidence="6" id="KW-1185">Reference proteome</keyword>
<evidence type="ECO:0000313" key="6">
    <source>
        <dbReference type="Proteomes" id="UP000712157"/>
    </source>
</evidence>
<reference evidence="5" key="1">
    <citation type="submission" date="2021-06" db="EMBL/GenBank/DDBJ databases">
        <title>Description of novel taxa of the family Lachnospiraceae.</title>
        <authorList>
            <person name="Chaplin A.V."/>
            <person name="Sokolova S.R."/>
            <person name="Pikina A.P."/>
            <person name="Korzhanova M."/>
            <person name="Belova V."/>
            <person name="Korostin D."/>
            <person name="Efimov B.A."/>
        </authorList>
    </citation>
    <scope>NUCLEOTIDE SEQUENCE</scope>
    <source>
        <strain evidence="5">ASD5720</strain>
    </source>
</reference>
<dbReference type="Gene3D" id="3.40.190.10">
    <property type="entry name" value="Periplasmic binding protein-like II"/>
    <property type="match status" value="2"/>
</dbReference>
<dbReference type="SUPFAM" id="SSF53850">
    <property type="entry name" value="Periplasmic binding protein-like II"/>
    <property type="match status" value="1"/>
</dbReference>
<feature type="region of interest" description="Disordered" evidence="4">
    <location>
        <begin position="16"/>
        <end position="45"/>
    </location>
</feature>
<evidence type="ECO:0000256" key="2">
    <source>
        <dbReference type="ARBA" id="ARBA00022448"/>
    </source>
</evidence>
<dbReference type="RefSeq" id="WP_238721371.1">
    <property type="nucleotide sequence ID" value="NZ_JAHQCW010000010.1"/>
</dbReference>
<gene>
    <name evidence="5" type="ORF">KTH89_08355</name>
</gene>
<comment type="similarity">
    <text evidence="1">Belongs to the bacterial solute-binding protein 1 family.</text>
</comment>
<keyword evidence="3" id="KW-0732">Signal</keyword>
<sequence length="460" mass="51499">MLIAVLACTLTACSKEKKPENGQQDTNQNDTAQNNSNTDNNQAANGKGRVYYLNFKPEVADVWEKIAAEYTKETGVPVKVVTAASGEYEKTLKSEMAKKEAPTLFHINGPVGYQTWKDYTMDLKDTNLYSWLNTPDLAISEDGGVFGVPFVVEGYGIIYNDDIMQKYFALTDKAVDITSVDQINNFATLKAVAEDMTAKKDQLGIKGVFASTSFSAGNDWRWQTHLMNLPMYYEFKESGNKNPDTIAFTYNENFKNIFDLYLNNSLTAPEALGSKSVDDSMGEFARGEAAMVQNGNWGWSEVQKAEGNTVKEENIKFLPIYIGVNGEEKQSICIGTENFLSVNSQASADDQKASIAFMEWVFSSDKGKEFVSKDLGFITPFTTFEDAEKPVDPLAREVDRYMKNTDLYTVTWDFTAFPSQEFKNMLGADLLSYAQGNLKWEELVKNTSQNWADEKEMSAQ</sequence>
<protein>
    <submittedName>
        <fullName evidence="5">ABC transporter substrate-binding protein</fullName>
    </submittedName>
</protein>
<accession>A0A949NAJ5</accession>
<dbReference type="PANTHER" id="PTHR43649">
    <property type="entry name" value="ARABINOSE-BINDING PROTEIN-RELATED"/>
    <property type="match status" value="1"/>
</dbReference>
<dbReference type="Proteomes" id="UP000712157">
    <property type="component" value="Unassembled WGS sequence"/>
</dbReference>
<dbReference type="InterPro" id="IPR050490">
    <property type="entry name" value="Bact_solute-bd_prot1"/>
</dbReference>
<dbReference type="PANTHER" id="PTHR43649:SF34">
    <property type="entry name" value="ABC TRANSPORTER PERIPLASMIC-BINDING PROTEIN YCJN-RELATED"/>
    <property type="match status" value="1"/>
</dbReference>
<evidence type="ECO:0000313" key="5">
    <source>
        <dbReference type="EMBL" id="MBU9736547.1"/>
    </source>
</evidence>
<proteinExistence type="inferred from homology"/>
<dbReference type="Pfam" id="PF13416">
    <property type="entry name" value="SBP_bac_8"/>
    <property type="match status" value="1"/>
</dbReference>
<evidence type="ECO:0000256" key="1">
    <source>
        <dbReference type="ARBA" id="ARBA00008520"/>
    </source>
</evidence>
<evidence type="ECO:0000256" key="3">
    <source>
        <dbReference type="ARBA" id="ARBA00022729"/>
    </source>
</evidence>
<dbReference type="InterPro" id="IPR006059">
    <property type="entry name" value="SBP"/>
</dbReference>
<organism evidence="5 6">
    <name type="scientific">Diplocloster agilis</name>
    <dbReference type="NCBI Taxonomy" id="2850323"/>
    <lineage>
        <taxon>Bacteria</taxon>
        <taxon>Bacillati</taxon>
        <taxon>Bacillota</taxon>
        <taxon>Clostridia</taxon>
        <taxon>Lachnospirales</taxon>
        <taxon>Lachnospiraceae</taxon>
        <taxon>Diplocloster</taxon>
    </lineage>
</organism>